<feature type="compositionally biased region" description="Gly residues" evidence="1">
    <location>
        <begin position="48"/>
        <end position="57"/>
    </location>
</feature>
<dbReference type="AlphaFoldDB" id="A0A5J4WCV6"/>
<organism evidence="2 3">
    <name type="scientific">Streblomastix strix</name>
    <dbReference type="NCBI Taxonomy" id="222440"/>
    <lineage>
        <taxon>Eukaryota</taxon>
        <taxon>Metamonada</taxon>
        <taxon>Preaxostyla</taxon>
        <taxon>Oxymonadida</taxon>
        <taxon>Streblomastigidae</taxon>
        <taxon>Streblomastix</taxon>
    </lineage>
</organism>
<feature type="region of interest" description="Disordered" evidence="1">
    <location>
        <begin position="1"/>
        <end position="24"/>
    </location>
</feature>
<name>A0A5J4WCV6_9EUKA</name>
<feature type="compositionally biased region" description="Basic and acidic residues" evidence="1">
    <location>
        <begin position="1"/>
        <end position="16"/>
    </location>
</feature>
<evidence type="ECO:0000256" key="1">
    <source>
        <dbReference type="SAM" id="MobiDB-lite"/>
    </source>
</evidence>
<dbReference type="Proteomes" id="UP000324800">
    <property type="component" value="Unassembled WGS sequence"/>
</dbReference>
<gene>
    <name evidence="2" type="ORF">EZS28_011675</name>
</gene>
<accession>A0A5J4WCV6</accession>
<dbReference type="EMBL" id="SNRW01002429">
    <property type="protein sequence ID" value="KAA6392794.1"/>
    <property type="molecule type" value="Genomic_DNA"/>
</dbReference>
<evidence type="ECO:0000313" key="2">
    <source>
        <dbReference type="EMBL" id="KAA6392794.1"/>
    </source>
</evidence>
<evidence type="ECO:0000313" key="3">
    <source>
        <dbReference type="Proteomes" id="UP000324800"/>
    </source>
</evidence>
<sequence>MEVDKSDQDWNTDGKKGRSSFNANLEPVIPRADLVLFQDTHNEQRGQNRGGLFSGRGGRGRGRGFRGQRVQVNHTKEMEMKIGMNLQIMSKD</sequence>
<reference evidence="2 3" key="1">
    <citation type="submission" date="2019-03" db="EMBL/GenBank/DDBJ databases">
        <title>Single cell metagenomics reveals metabolic interactions within the superorganism composed of flagellate Streblomastix strix and complex community of Bacteroidetes bacteria on its surface.</title>
        <authorList>
            <person name="Treitli S.C."/>
            <person name="Kolisko M."/>
            <person name="Husnik F."/>
            <person name="Keeling P."/>
            <person name="Hampl V."/>
        </authorList>
    </citation>
    <scope>NUCLEOTIDE SEQUENCE [LARGE SCALE GENOMIC DNA]</scope>
    <source>
        <strain evidence="2">ST1C</strain>
    </source>
</reference>
<comment type="caution">
    <text evidence="2">The sequence shown here is derived from an EMBL/GenBank/DDBJ whole genome shotgun (WGS) entry which is preliminary data.</text>
</comment>
<proteinExistence type="predicted"/>
<feature type="region of interest" description="Disordered" evidence="1">
    <location>
        <begin position="41"/>
        <end position="66"/>
    </location>
</feature>
<protein>
    <submittedName>
        <fullName evidence="2">Uncharacterized protein</fullName>
    </submittedName>
</protein>